<dbReference type="NCBIfam" id="TIGR03357">
    <property type="entry name" value="VI_zyme"/>
    <property type="match status" value="1"/>
</dbReference>
<dbReference type="PANTHER" id="PTHR38595:SF1">
    <property type="entry name" value="TYPE VI SECRETION SYSTEM COMPONENT TSSE1"/>
    <property type="match status" value="1"/>
</dbReference>
<dbReference type="EMBL" id="JAUSRR010000004">
    <property type="protein sequence ID" value="MDP9923596.1"/>
    <property type="molecule type" value="Genomic_DNA"/>
</dbReference>
<reference evidence="3" key="1">
    <citation type="submission" date="2023-07" db="EMBL/GenBank/DDBJ databases">
        <title>Sorghum-associated microbial communities from plants grown in Nebraska, USA.</title>
        <authorList>
            <person name="Schachtman D."/>
        </authorList>
    </citation>
    <scope>NUCLEOTIDE SEQUENCE</scope>
    <source>
        <strain evidence="3">DS2795</strain>
    </source>
</reference>
<proteinExistence type="predicted"/>
<dbReference type="Pfam" id="PF04965">
    <property type="entry name" value="GPW_gp25"/>
    <property type="match status" value="1"/>
</dbReference>
<dbReference type="Gene3D" id="3.10.450.40">
    <property type="match status" value="1"/>
</dbReference>
<feature type="domain" description="IraD/Gp25-like" evidence="2">
    <location>
        <begin position="66"/>
        <end position="171"/>
    </location>
</feature>
<feature type="compositionally biased region" description="Low complexity" evidence="1">
    <location>
        <begin position="13"/>
        <end position="31"/>
    </location>
</feature>
<sequence length="196" mass="21735">MRLTEQSPFTGSHPAHPGARAPRGPDAPAAPRVNAQLLPTLFDRLRDEAPGRSTELPSEYTATPARMREIIQRDLALLFNTTNAEGLIDRTRHADAASSTVNYGVPPLAGSYLSERKWADIERIIRRAIRDYEPRLIPDSVQVVPLMKEDGAAEAYNVLLFEIRALIHLKPYPLAFTVQSAVDLETNRMRIVGAAD</sequence>
<evidence type="ECO:0000256" key="1">
    <source>
        <dbReference type="SAM" id="MobiDB-lite"/>
    </source>
</evidence>
<feature type="compositionally biased region" description="Polar residues" evidence="1">
    <location>
        <begin position="1"/>
        <end position="10"/>
    </location>
</feature>
<dbReference type="InterPro" id="IPR017737">
    <property type="entry name" value="TssE1-like"/>
</dbReference>
<evidence type="ECO:0000313" key="4">
    <source>
        <dbReference type="Proteomes" id="UP001244295"/>
    </source>
</evidence>
<dbReference type="InterPro" id="IPR053176">
    <property type="entry name" value="T6SS_TssE1-like"/>
</dbReference>
<gene>
    <name evidence="3" type="ORF">J2W25_002619</name>
</gene>
<dbReference type="Proteomes" id="UP001244295">
    <property type="component" value="Unassembled WGS sequence"/>
</dbReference>
<evidence type="ECO:0000313" key="3">
    <source>
        <dbReference type="EMBL" id="MDP9923596.1"/>
    </source>
</evidence>
<dbReference type="AlphaFoldDB" id="A0AAW8DWH6"/>
<evidence type="ECO:0000259" key="2">
    <source>
        <dbReference type="Pfam" id="PF04965"/>
    </source>
</evidence>
<name>A0AAW8DWH6_9BURK</name>
<organism evidence="3 4">
    <name type="scientific">Variovorax boronicumulans</name>
    <dbReference type="NCBI Taxonomy" id="436515"/>
    <lineage>
        <taxon>Bacteria</taxon>
        <taxon>Pseudomonadati</taxon>
        <taxon>Pseudomonadota</taxon>
        <taxon>Betaproteobacteria</taxon>
        <taxon>Burkholderiales</taxon>
        <taxon>Comamonadaceae</taxon>
        <taxon>Variovorax</taxon>
    </lineage>
</organism>
<feature type="region of interest" description="Disordered" evidence="1">
    <location>
        <begin position="1"/>
        <end position="31"/>
    </location>
</feature>
<comment type="caution">
    <text evidence="3">The sequence shown here is derived from an EMBL/GenBank/DDBJ whole genome shotgun (WGS) entry which is preliminary data.</text>
</comment>
<dbReference type="SUPFAM" id="SSF160719">
    <property type="entry name" value="gpW/gp25-like"/>
    <property type="match status" value="1"/>
</dbReference>
<accession>A0AAW8DWH6</accession>
<dbReference type="InterPro" id="IPR007048">
    <property type="entry name" value="IraD/Gp25-like"/>
</dbReference>
<dbReference type="RefSeq" id="WP_095947505.1">
    <property type="nucleotide sequence ID" value="NZ_JAUSRQ010000004.1"/>
</dbReference>
<dbReference type="PANTHER" id="PTHR38595">
    <property type="entry name" value="CYTOPLASMIC PROTEIN-RELATED"/>
    <property type="match status" value="1"/>
</dbReference>
<protein>
    <submittedName>
        <fullName evidence="3">Type VI secretion system protein ImpF</fullName>
    </submittedName>
</protein>